<keyword evidence="4" id="KW-1185">Reference proteome</keyword>
<dbReference type="PANTHER" id="PTHR43162:SF1">
    <property type="entry name" value="PRESTALK A DIFFERENTIATION PROTEIN A"/>
    <property type="match status" value="1"/>
</dbReference>
<feature type="compositionally biased region" description="Low complexity" evidence="1">
    <location>
        <begin position="54"/>
        <end position="73"/>
    </location>
</feature>
<dbReference type="SUPFAM" id="SSF51735">
    <property type="entry name" value="NAD(P)-binding Rossmann-fold domains"/>
    <property type="match status" value="2"/>
</dbReference>
<dbReference type="Proteomes" id="UP000246722">
    <property type="component" value="Unassembled WGS sequence"/>
</dbReference>
<dbReference type="AlphaFoldDB" id="A0A317ZW27"/>
<evidence type="ECO:0000259" key="2">
    <source>
        <dbReference type="Pfam" id="PF05368"/>
    </source>
</evidence>
<dbReference type="Gene3D" id="3.40.50.720">
    <property type="entry name" value="NAD(P)-binding Rossmann-like Domain"/>
    <property type="match status" value="2"/>
</dbReference>
<name>A0A317ZW27_9MICO</name>
<evidence type="ECO:0000313" key="4">
    <source>
        <dbReference type="Proteomes" id="UP000246722"/>
    </source>
</evidence>
<dbReference type="EMBL" id="QHLY01000012">
    <property type="protein sequence ID" value="PXA68377.1"/>
    <property type="molecule type" value="Genomic_DNA"/>
</dbReference>
<organism evidence="3 4">
    <name type="scientific">Cryobacterium arcticum</name>
    <dbReference type="NCBI Taxonomy" id="670052"/>
    <lineage>
        <taxon>Bacteria</taxon>
        <taxon>Bacillati</taxon>
        <taxon>Actinomycetota</taxon>
        <taxon>Actinomycetes</taxon>
        <taxon>Micrococcales</taxon>
        <taxon>Microbacteriaceae</taxon>
        <taxon>Cryobacterium</taxon>
    </lineage>
</organism>
<dbReference type="Gene3D" id="3.90.25.10">
    <property type="entry name" value="UDP-galactose 4-epimerase, domain 1"/>
    <property type="match status" value="1"/>
</dbReference>
<dbReference type="OrthoDB" id="5180065at2"/>
<proteinExistence type="predicted"/>
<dbReference type="RefSeq" id="WP_110128044.1">
    <property type="nucleotide sequence ID" value="NZ_QHLY01000012.1"/>
</dbReference>
<dbReference type="InterPro" id="IPR036291">
    <property type="entry name" value="NAD(P)-bd_dom_sf"/>
</dbReference>
<dbReference type="InterPro" id="IPR051604">
    <property type="entry name" value="Ergot_Alk_Oxidoreductase"/>
</dbReference>
<feature type="domain" description="NmrA-like" evidence="2">
    <location>
        <begin position="122"/>
        <end position="311"/>
    </location>
</feature>
<accession>A0A317ZW27</accession>
<gene>
    <name evidence="3" type="ORF">CTB96_17345</name>
</gene>
<dbReference type="InterPro" id="IPR008030">
    <property type="entry name" value="NmrA-like"/>
</dbReference>
<sequence length="370" mass="39440">MTDPRAAPSSRRSAGILVTGASGAVGRAVVDALVAAGETVVAGVRDPRARLADGAKWASGTAAAARGSRPGSATTGVARPTGKPDRAPNQKPSRSPAHKPVTVPAGAAARTIGKPAAGRDEPGAASADHAGASVRGFDFADRSTWASALAGVDRVLLIRPLVVTDVGRSIIPFIDTAMESGVRHVVFVSQLSLPFDTRSPQHIVETYLKRTRAPYTVLRPNELMQVLSTVCRDDIRQRDEIVLPAGRARLALVDARDVARVAARVLTEPGHLRKTYTLSGEQAVGYQEVAALLSDELGRPITYSSPSDEEYLTLLAKQGTKPDLAAALQAVYQVVRGRGAMRPTRTIRRLTGQRPVSVRRYIEDHRDVWH</sequence>
<protein>
    <recommendedName>
        <fullName evidence="2">NmrA-like domain-containing protein</fullName>
    </recommendedName>
</protein>
<dbReference type="PANTHER" id="PTHR43162">
    <property type="match status" value="1"/>
</dbReference>
<evidence type="ECO:0000313" key="3">
    <source>
        <dbReference type="EMBL" id="PXA68377.1"/>
    </source>
</evidence>
<comment type="caution">
    <text evidence="3">The sequence shown here is derived from an EMBL/GenBank/DDBJ whole genome shotgun (WGS) entry which is preliminary data.</text>
</comment>
<dbReference type="Pfam" id="PF05368">
    <property type="entry name" value="NmrA"/>
    <property type="match status" value="1"/>
</dbReference>
<reference evidence="3 4" key="1">
    <citation type="submission" date="2018-05" db="EMBL/GenBank/DDBJ databases">
        <title>Genetic diversity of glacier-inhabiting Cryobacterium bacteria in China and description of Cryobacterium mengkeensis sp. nov. and Arthrobacter glacialis sp. nov.</title>
        <authorList>
            <person name="Liu Q."/>
            <person name="Xin Y.-H."/>
        </authorList>
    </citation>
    <scope>NUCLEOTIDE SEQUENCE [LARGE SCALE GENOMIC DNA]</scope>
    <source>
        <strain evidence="3 4">SK-1</strain>
    </source>
</reference>
<evidence type="ECO:0000256" key="1">
    <source>
        <dbReference type="SAM" id="MobiDB-lite"/>
    </source>
</evidence>
<feature type="region of interest" description="Disordered" evidence="1">
    <location>
        <begin position="52"/>
        <end position="104"/>
    </location>
</feature>